<evidence type="ECO:0000256" key="2">
    <source>
        <dbReference type="ARBA" id="ARBA00022448"/>
    </source>
</evidence>
<dbReference type="InterPro" id="IPR003439">
    <property type="entry name" value="ABC_transporter-like_ATP-bd"/>
</dbReference>
<dbReference type="InterPro" id="IPR053466">
    <property type="entry name" value="L-arabinose_ABC_transporter"/>
</dbReference>
<organism evidence="11 12">
    <name type="scientific">Novosphingobium guangzhouense</name>
    <dbReference type="NCBI Taxonomy" id="1850347"/>
    <lineage>
        <taxon>Bacteria</taxon>
        <taxon>Pseudomonadati</taxon>
        <taxon>Pseudomonadota</taxon>
        <taxon>Alphaproteobacteria</taxon>
        <taxon>Sphingomonadales</taxon>
        <taxon>Sphingomonadaceae</taxon>
        <taxon>Novosphingobium</taxon>
    </lineage>
</organism>
<evidence type="ECO:0000259" key="10">
    <source>
        <dbReference type="PROSITE" id="PS50893"/>
    </source>
</evidence>
<protein>
    <submittedName>
        <fullName evidence="11">ABC transporter ATP-binding protein</fullName>
    </submittedName>
</protein>
<keyword evidence="4" id="KW-0762">Sugar transport</keyword>
<accession>A0A2K2G6E9</accession>
<sequence length="523" mass="57201">MQDAILLAARQSEFILEMAGISKNFGPVQAIRDVNLVVRHGDIHAICGENGAGKSTLMNILSGVYPHGSHGGTIRFDGEERHFHSLRDSEKAGICIIHQELALAPLLSITENLFLGNEIARGGVIDWEEAHDRARTLLDRVGLTEDPRTPVGDLGIGKQQLVEIAKALAKDVRLMILDEPTASLNERDSDRLLELMLEFKAKGVTSIIISHKLNEIRRVADAVTIIRDGATVDVIDCADHEVDEDRIVTAMVGRELSDRYPARDPKIGEVRFAVKDWQVADPQHAGRDVIRNVSFNVRRGEIVGISGLMGAGRTELALSLFGRLHGKYVSGEVSLDGRVIDTPTVAKAIDSGLAYVTEDRKGAGLVLEESIARNTVLANLGKVSKWGFVVDAFAVFDTAAEYCRKMRTRSHDVLQKVGTLSGGNQQKVVLSKWLFTDPEVLILDEPTRGIDVGAKYEIYKIVNDFVAAGKCVVMISSEMPELLGTCDRIYVMNEGRFVGEFAGAEASQEKIMRAIQNNQSIGA</sequence>
<comment type="caution">
    <text evidence="11">The sequence shown here is derived from an EMBL/GenBank/DDBJ whole genome shotgun (WGS) entry which is preliminary data.</text>
</comment>
<evidence type="ECO:0000256" key="5">
    <source>
        <dbReference type="ARBA" id="ARBA00022737"/>
    </source>
</evidence>
<keyword evidence="12" id="KW-1185">Reference proteome</keyword>
<dbReference type="CDD" id="cd03216">
    <property type="entry name" value="ABC_Carb_Monos_I"/>
    <property type="match status" value="1"/>
</dbReference>
<dbReference type="AlphaFoldDB" id="A0A2K2G6E9"/>
<keyword evidence="7 11" id="KW-0067">ATP-binding</keyword>
<keyword evidence="3" id="KW-1003">Cell membrane</keyword>
<dbReference type="InterPro" id="IPR027417">
    <property type="entry name" value="P-loop_NTPase"/>
</dbReference>
<evidence type="ECO:0000313" key="11">
    <source>
        <dbReference type="EMBL" id="PNU06599.1"/>
    </source>
</evidence>
<evidence type="ECO:0000256" key="1">
    <source>
        <dbReference type="ARBA" id="ARBA00004202"/>
    </source>
</evidence>
<keyword evidence="8" id="KW-1278">Translocase</keyword>
<evidence type="ECO:0000256" key="3">
    <source>
        <dbReference type="ARBA" id="ARBA00022475"/>
    </source>
</evidence>
<dbReference type="OrthoDB" id="9805029at2"/>
<feature type="domain" description="ABC transporter" evidence="10">
    <location>
        <begin position="16"/>
        <end position="253"/>
    </location>
</feature>
<dbReference type="PROSITE" id="PS00211">
    <property type="entry name" value="ABC_TRANSPORTER_1"/>
    <property type="match status" value="1"/>
</dbReference>
<dbReference type="CDD" id="cd03215">
    <property type="entry name" value="ABC_Carb_Monos_II"/>
    <property type="match status" value="1"/>
</dbReference>
<keyword evidence="2" id="KW-0813">Transport</keyword>
<dbReference type="EMBL" id="LYMM01000002">
    <property type="protein sequence ID" value="PNU06599.1"/>
    <property type="molecule type" value="Genomic_DNA"/>
</dbReference>
<evidence type="ECO:0000256" key="4">
    <source>
        <dbReference type="ARBA" id="ARBA00022597"/>
    </source>
</evidence>
<evidence type="ECO:0000256" key="8">
    <source>
        <dbReference type="ARBA" id="ARBA00022967"/>
    </source>
</evidence>
<dbReference type="SUPFAM" id="SSF52540">
    <property type="entry name" value="P-loop containing nucleoside triphosphate hydrolases"/>
    <property type="match status" value="2"/>
</dbReference>
<evidence type="ECO:0000256" key="6">
    <source>
        <dbReference type="ARBA" id="ARBA00022741"/>
    </source>
</evidence>
<name>A0A2K2G6E9_9SPHN</name>
<dbReference type="InterPro" id="IPR017871">
    <property type="entry name" value="ABC_transporter-like_CS"/>
</dbReference>
<reference evidence="11 12" key="1">
    <citation type="submission" date="2016-05" db="EMBL/GenBank/DDBJ databases">
        <title>Complete genome sequence of Novosphingobium guangzhouense SA925(T).</title>
        <authorList>
            <person name="Sha S."/>
        </authorList>
    </citation>
    <scope>NUCLEOTIDE SEQUENCE [LARGE SCALE GENOMIC DNA]</scope>
    <source>
        <strain evidence="11 12">SA925</strain>
    </source>
</reference>
<gene>
    <name evidence="11" type="ORF">A8V01_02365</name>
</gene>
<dbReference type="PROSITE" id="PS50893">
    <property type="entry name" value="ABC_TRANSPORTER_2"/>
    <property type="match status" value="2"/>
</dbReference>
<evidence type="ECO:0000313" key="12">
    <source>
        <dbReference type="Proteomes" id="UP000236327"/>
    </source>
</evidence>
<dbReference type="Pfam" id="PF00005">
    <property type="entry name" value="ABC_tran"/>
    <property type="match status" value="2"/>
</dbReference>
<dbReference type="GO" id="GO:0005886">
    <property type="term" value="C:plasma membrane"/>
    <property type="evidence" value="ECO:0007669"/>
    <property type="project" value="UniProtKB-SubCell"/>
</dbReference>
<feature type="domain" description="ABC transporter" evidence="10">
    <location>
        <begin position="274"/>
        <end position="519"/>
    </location>
</feature>
<dbReference type="NCBIfam" id="NF040905">
    <property type="entry name" value="GguA"/>
    <property type="match status" value="1"/>
</dbReference>
<dbReference type="GO" id="GO:0005524">
    <property type="term" value="F:ATP binding"/>
    <property type="evidence" value="ECO:0007669"/>
    <property type="project" value="UniProtKB-KW"/>
</dbReference>
<keyword evidence="5" id="KW-0677">Repeat</keyword>
<dbReference type="InterPro" id="IPR003593">
    <property type="entry name" value="AAA+_ATPase"/>
</dbReference>
<keyword evidence="6" id="KW-0547">Nucleotide-binding</keyword>
<dbReference type="SMART" id="SM00382">
    <property type="entry name" value="AAA"/>
    <property type="match status" value="2"/>
</dbReference>
<dbReference type="Proteomes" id="UP000236327">
    <property type="component" value="Unassembled WGS sequence"/>
</dbReference>
<dbReference type="InterPro" id="IPR050107">
    <property type="entry name" value="ABC_carbohydrate_import_ATPase"/>
</dbReference>
<evidence type="ECO:0000256" key="7">
    <source>
        <dbReference type="ARBA" id="ARBA00022840"/>
    </source>
</evidence>
<proteinExistence type="predicted"/>
<dbReference type="GO" id="GO:0016887">
    <property type="term" value="F:ATP hydrolysis activity"/>
    <property type="evidence" value="ECO:0007669"/>
    <property type="project" value="InterPro"/>
</dbReference>
<dbReference type="PANTHER" id="PTHR43790">
    <property type="entry name" value="CARBOHYDRATE TRANSPORT ATP-BINDING PROTEIN MG119-RELATED"/>
    <property type="match status" value="1"/>
</dbReference>
<dbReference type="FunFam" id="3.40.50.300:FF:000127">
    <property type="entry name" value="Ribose import ATP-binding protein RbsA"/>
    <property type="match status" value="1"/>
</dbReference>
<comment type="subcellular location">
    <subcellularLocation>
        <location evidence="1">Cell membrane</location>
        <topology evidence="1">Peripheral membrane protein</topology>
    </subcellularLocation>
</comment>
<keyword evidence="9" id="KW-0472">Membrane</keyword>
<dbReference type="Gene3D" id="3.40.50.300">
    <property type="entry name" value="P-loop containing nucleotide triphosphate hydrolases"/>
    <property type="match status" value="2"/>
</dbReference>
<evidence type="ECO:0000256" key="9">
    <source>
        <dbReference type="ARBA" id="ARBA00023136"/>
    </source>
</evidence>
<dbReference type="PANTHER" id="PTHR43790:SF1">
    <property type="entry name" value="XYLOSE IMPORT ATP-BINDING PROTEIN XYLG"/>
    <property type="match status" value="1"/>
</dbReference>